<dbReference type="STRING" id="1619110.UW36_C0004G0017"/>
<proteinExistence type="predicted"/>
<evidence type="ECO:0000256" key="1">
    <source>
        <dbReference type="SAM" id="SignalP"/>
    </source>
</evidence>
<comment type="caution">
    <text evidence="2">The sequence shown here is derived from an EMBL/GenBank/DDBJ whole genome shotgun (WGS) entry which is preliminary data.</text>
</comment>
<keyword evidence="1" id="KW-0732">Signal</keyword>
<feature type="chain" id="PRO_5002537441" evidence="1">
    <location>
        <begin position="32"/>
        <end position="333"/>
    </location>
</feature>
<evidence type="ECO:0000313" key="3">
    <source>
        <dbReference type="Proteomes" id="UP000034128"/>
    </source>
</evidence>
<dbReference type="EMBL" id="LCIA01000004">
    <property type="protein sequence ID" value="KKT45515.1"/>
    <property type="molecule type" value="Genomic_DNA"/>
</dbReference>
<accession>A0A0G1HF47</accession>
<name>A0A0G1HF47_UNCKA</name>
<reference evidence="2 3" key="1">
    <citation type="journal article" date="2015" name="Nature">
        <title>rRNA introns, odd ribosomes, and small enigmatic genomes across a large radiation of phyla.</title>
        <authorList>
            <person name="Brown C.T."/>
            <person name="Hug L.A."/>
            <person name="Thomas B.C."/>
            <person name="Sharon I."/>
            <person name="Castelle C.J."/>
            <person name="Singh A."/>
            <person name="Wilkins M.J."/>
            <person name="Williams K.H."/>
            <person name="Banfield J.F."/>
        </authorList>
    </citation>
    <scope>NUCLEOTIDE SEQUENCE [LARGE SCALE GENOMIC DNA]</scope>
</reference>
<gene>
    <name evidence="2" type="ORF">UW36_C0004G0017</name>
</gene>
<evidence type="ECO:0000313" key="2">
    <source>
        <dbReference type="EMBL" id="KKT45515.1"/>
    </source>
</evidence>
<dbReference type="Proteomes" id="UP000034128">
    <property type="component" value="Unassembled WGS sequence"/>
</dbReference>
<dbReference type="AlphaFoldDB" id="A0A0G1HF47"/>
<organism evidence="2 3">
    <name type="scientific">candidate division WWE3 bacterium GW2011_GWA2_44_16</name>
    <dbReference type="NCBI Taxonomy" id="1619110"/>
    <lineage>
        <taxon>Bacteria</taxon>
        <taxon>Katanobacteria</taxon>
    </lineage>
</organism>
<feature type="signal peptide" evidence="1">
    <location>
        <begin position="1"/>
        <end position="31"/>
    </location>
</feature>
<sequence length="333" mass="35088">MAMRFLRGILASKVIASLILFSALFSSSSFAAVPWFATYKAGVLSGSAGTGVVSTQPYFSAAGNFMSILVQPFFGSEGSRTPDLPDYSFGGILASGDIDIRKENASGGGTSETEDAYARGFGGFIEPLVNYQQILASALELPSGSCNSMLISNKLDPVVYKLSLACLDDALSALTGPNRYSLKSDGVTVLIVDGASPTDTLEIANNVIASGPDQRLMIITNTRVDILNTLGIERSALGTYFTTAENIQAGIISVADSASWDIRVASTGGAATDKPIKLEGPIAAKGPIVFARELDIDYPPVLLVFNPIYAYYLSALDGVLPSVSSIQARWTYD</sequence>
<protein>
    <submittedName>
        <fullName evidence="2">Uncharacterized protein</fullName>
    </submittedName>
</protein>